<dbReference type="RefSeq" id="WP_318101819.1">
    <property type="nucleotide sequence ID" value="NZ_CP137573.1"/>
</dbReference>
<evidence type="ECO:0008006" key="4">
    <source>
        <dbReference type="Google" id="ProtNLM"/>
    </source>
</evidence>
<evidence type="ECO:0000313" key="2">
    <source>
        <dbReference type="EMBL" id="WOX21033.1"/>
    </source>
</evidence>
<keyword evidence="1" id="KW-0812">Transmembrane</keyword>
<keyword evidence="1" id="KW-0472">Membrane</keyword>
<feature type="transmembrane region" description="Helical" evidence="1">
    <location>
        <begin position="31"/>
        <end position="56"/>
    </location>
</feature>
<evidence type="ECO:0000256" key="1">
    <source>
        <dbReference type="SAM" id="Phobius"/>
    </source>
</evidence>
<keyword evidence="3" id="KW-1185">Reference proteome</keyword>
<name>A0ABZ0LNF9_9ACTN</name>
<sequence length="57" mass="5928">MTTPTRVLPTAAALPSAPTALRRSERAMMSALAVAAVLAVCWLSAMIYIVGAWALAL</sequence>
<keyword evidence="1" id="KW-1133">Transmembrane helix</keyword>
<evidence type="ECO:0000313" key="3">
    <source>
        <dbReference type="Proteomes" id="UP001301731"/>
    </source>
</evidence>
<dbReference type="Proteomes" id="UP001301731">
    <property type="component" value="Chromosome"/>
</dbReference>
<protein>
    <recommendedName>
        <fullName evidence="4">Integral membrane protein</fullName>
    </recommendedName>
</protein>
<accession>A0ABZ0LNF9</accession>
<reference evidence="2 3" key="1">
    <citation type="submission" date="2023-10" db="EMBL/GenBank/DDBJ databases">
        <title>The genome sequence of Streptomyces sp. HUAS YS2.</title>
        <authorList>
            <person name="Mo P."/>
        </authorList>
    </citation>
    <scope>NUCLEOTIDE SEQUENCE [LARGE SCALE GENOMIC DNA]</scope>
    <source>
        <strain evidence="2 3">HUAS YS2</strain>
    </source>
</reference>
<dbReference type="EMBL" id="CP137573">
    <property type="protein sequence ID" value="WOX21033.1"/>
    <property type="molecule type" value="Genomic_DNA"/>
</dbReference>
<proteinExistence type="predicted"/>
<gene>
    <name evidence="2" type="ORF">R2D22_06385</name>
</gene>
<dbReference type="NCBIfam" id="NF046122">
    <property type="entry name" value="morpho_MmpA"/>
    <property type="match status" value="1"/>
</dbReference>
<dbReference type="InterPro" id="IPR059130">
    <property type="entry name" value="MmpA_put"/>
</dbReference>
<organism evidence="2 3">
    <name type="scientific">Streptomyces solicathayae</name>
    <dbReference type="NCBI Taxonomy" id="3081768"/>
    <lineage>
        <taxon>Bacteria</taxon>
        <taxon>Bacillati</taxon>
        <taxon>Actinomycetota</taxon>
        <taxon>Actinomycetes</taxon>
        <taxon>Kitasatosporales</taxon>
        <taxon>Streptomycetaceae</taxon>
        <taxon>Streptomyces</taxon>
    </lineage>
</organism>